<dbReference type="AlphaFoldDB" id="A0A2T6G4K3"/>
<dbReference type="Proteomes" id="UP000244184">
    <property type="component" value="Unassembled WGS sequence"/>
</dbReference>
<dbReference type="RefSeq" id="WP_108531512.1">
    <property type="nucleotide sequence ID" value="NZ_PYHP01000030.1"/>
</dbReference>
<protein>
    <submittedName>
        <fullName evidence="1">Uncharacterized protein</fullName>
    </submittedName>
</protein>
<gene>
    <name evidence="1" type="ORF">C8Z91_11390</name>
</gene>
<sequence length="66" mass="7877">MTKKVAPFKKRGHRVGQKLNANYNELSFLEEPENHEHKEKKPEKNYNEGPLWNTLIEFLQKDNALR</sequence>
<organism evidence="1 2">
    <name type="scientific">Paenibacillus elgii</name>
    <dbReference type="NCBI Taxonomy" id="189691"/>
    <lineage>
        <taxon>Bacteria</taxon>
        <taxon>Bacillati</taxon>
        <taxon>Bacillota</taxon>
        <taxon>Bacilli</taxon>
        <taxon>Bacillales</taxon>
        <taxon>Paenibacillaceae</taxon>
        <taxon>Paenibacillus</taxon>
    </lineage>
</organism>
<reference evidence="1 2" key="1">
    <citation type="submission" date="2018-03" db="EMBL/GenBank/DDBJ databases">
        <title>Genome sequence of Paenibacillus elgii strain AC13 an antimicrobial compound producing bacteria.</title>
        <authorList>
            <person name="Kurokawa A.S."/>
            <person name="Araujo J.F."/>
            <person name="Costa R.A."/>
            <person name="Ortega D.B."/>
            <person name="Pires A.S."/>
            <person name="Pappas G.J.Jr."/>
            <person name="Franco O.L."/>
            <person name="Barreto C."/>
            <person name="Magalhaes B.S."/>
            <person name="Kruger R.H."/>
        </authorList>
    </citation>
    <scope>NUCLEOTIDE SEQUENCE [LARGE SCALE GENOMIC DNA]</scope>
    <source>
        <strain evidence="1 2">AC13</strain>
    </source>
</reference>
<evidence type="ECO:0000313" key="2">
    <source>
        <dbReference type="Proteomes" id="UP000244184"/>
    </source>
</evidence>
<dbReference type="EMBL" id="PYHP01000030">
    <property type="protein sequence ID" value="PUA39068.1"/>
    <property type="molecule type" value="Genomic_DNA"/>
</dbReference>
<evidence type="ECO:0000313" key="1">
    <source>
        <dbReference type="EMBL" id="PUA39068.1"/>
    </source>
</evidence>
<comment type="caution">
    <text evidence="1">The sequence shown here is derived from an EMBL/GenBank/DDBJ whole genome shotgun (WGS) entry which is preliminary data.</text>
</comment>
<proteinExistence type="predicted"/>
<name>A0A2T6G4K3_9BACL</name>
<accession>A0A2T6G4K3</accession>